<feature type="compositionally biased region" description="Polar residues" evidence="1">
    <location>
        <begin position="51"/>
        <end position="70"/>
    </location>
</feature>
<reference evidence="2" key="1">
    <citation type="journal article" date="2022" name="bioRxiv">
        <title>Sequencing and chromosome-scale assembly of the giantPleurodeles waltlgenome.</title>
        <authorList>
            <person name="Brown T."/>
            <person name="Elewa A."/>
            <person name="Iarovenko S."/>
            <person name="Subramanian E."/>
            <person name="Araus A.J."/>
            <person name="Petzold A."/>
            <person name="Susuki M."/>
            <person name="Suzuki K.-i.T."/>
            <person name="Hayashi T."/>
            <person name="Toyoda A."/>
            <person name="Oliveira C."/>
            <person name="Osipova E."/>
            <person name="Leigh N.D."/>
            <person name="Simon A."/>
            <person name="Yun M.H."/>
        </authorList>
    </citation>
    <scope>NUCLEOTIDE SEQUENCE</scope>
    <source>
        <strain evidence="2">20211129_DDA</strain>
        <tissue evidence="2">Liver</tissue>
    </source>
</reference>
<feature type="region of interest" description="Disordered" evidence="1">
    <location>
        <begin position="51"/>
        <end position="77"/>
    </location>
</feature>
<evidence type="ECO:0000256" key="1">
    <source>
        <dbReference type="SAM" id="MobiDB-lite"/>
    </source>
</evidence>
<feature type="compositionally biased region" description="Basic residues" evidence="1">
    <location>
        <begin position="9"/>
        <end position="20"/>
    </location>
</feature>
<sequence length="117" mass="12877">MAEGARPAPRAKHSQTRRDRRRNEAHTGPTNCAPDLEQLIQERREAIHTAATISASPLISGSDTQLSQPVSDRPLTPDCLSESALVGAPCDAGHRRQTLLKDLRTTSRDYALWELPN</sequence>
<evidence type="ECO:0000313" key="3">
    <source>
        <dbReference type="Proteomes" id="UP001066276"/>
    </source>
</evidence>
<dbReference type="Proteomes" id="UP001066276">
    <property type="component" value="Chromosome 1_2"/>
</dbReference>
<organism evidence="2 3">
    <name type="scientific">Pleurodeles waltl</name>
    <name type="common">Iberian ribbed newt</name>
    <dbReference type="NCBI Taxonomy" id="8319"/>
    <lineage>
        <taxon>Eukaryota</taxon>
        <taxon>Metazoa</taxon>
        <taxon>Chordata</taxon>
        <taxon>Craniata</taxon>
        <taxon>Vertebrata</taxon>
        <taxon>Euteleostomi</taxon>
        <taxon>Amphibia</taxon>
        <taxon>Batrachia</taxon>
        <taxon>Caudata</taxon>
        <taxon>Salamandroidea</taxon>
        <taxon>Salamandridae</taxon>
        <taxon>Pleurodelinae</taxon>
        <taxon>Pleurodeles</taxon>
    </lineage>
</organism>
<protein>
    <submittedName>
        <fullName evidence="2">Uncharacterized protein</fullName>
    </submittedName>
</protein>
<keyword evidence="3" id="KW-1185">Reference proteome</keyword>
<feature type="region of interest" description="Disordered" evidence="1">
    <location>
        <begin position="1"/>
        <end position="35"/>
    </location>
</feature>
<name>A0AAV7W5M2_PLEWA</name>
<gene>
    <name evidence="2" type="ORF">NDU88_003313</name>
</gene>
<evidence type="ECO:0000313" key="2">
    <source>
        <dbReference type="EMBL" id="KAJ1207923.1"/>
    </source>
</evidence>
<dbReference type="AlphaFoldDB" id="A0AAV7W5M2"/>
<accession>A0AAV7W5M2</accession>
<dbReference type="EMBL" id="JANPWB010000002">
    <property type="protein sequence ID" value="KAJ1207923.1"/>
    <property type="molecule type" value="Genomic_DNA"/>
</dbReference>
<comment type="caution">
    <text evidence="2">The sequence shown here is derived from an EMBL/GenBank/DDBJ whole genome shotgun (WGS) entry which is preliminary data.</text>
</comment>
<proteinExistence type="predicted"/>